<protein>
    <submittedName>
        <fullName evidence="2">Uncharacterized protein</fullName>
    </submittedName>
</protein>
<dbReference type="AlphaFoldDB" id="A0A1F8FCW3"/>
<comment type="caution">
    <text evidence="2">The sequence shown here is derived from an EMBL/GenBank/DDBJ whole genome shotgun (WGS) entry which is preliminary data.</text>
</comment>
<evidence type="ECO:0000256" key="1">
    <source>
        <dbReference type="SAM" id="MobiDB-lite"/>
    </source>
</evidence>
<accession>A0A1F8FCW3</accession>
<organism evidence="2 3">
    <name type="scientific">Candidatus Yanofskybacteria bacterium RIFCSPHIGHO2_02_FULL_41_11</name>
    <dbReference type="NCBI Taxonomy" id="1802675"/>
    <lineage>
        <taxon>Bacteria</taxon>
        <taxon>Candidatus Yanofskyibacteriota</taxon>
    </lineage>
</organism>
<reference evidence="2 3" key="1">
    <citation type="journal article" date="2016" name="Nat. Commun.">
        <title>Thousands of microbial genomes shed light on interconnected biogeochemical processes in an aquifer system.</title>
        <authorList>
            <person name="Anantharaman K."/>
            <person name="Brown C.T."/>
            <person name="Hug L.A."/>
            <person name="Sharon I."/>
            <person name="Castelle C.J."/>
            <person name="Probst A.J."/>
            <person name="Thomas B.C."/>
            <person name="Singh A."/>
            <person name="Wilkins M.J."/>
            <person name="Karaoz U."/>
            <person name="Brodie E.L."/>
            <person name="Williams K.H."/>
            <person name="Hubbard S.S."/>
            <person name="Banfield J.F."/>
        </authorList>
    </citation>
    <scope>NUCLEOTIDE SEQUENCE [LARGE SCALE GENOMIC DNA]</scope>
</reference>
<feature type="region of interest" description="Disordered" evidence="1">
    <location>
        <begin position="1"/>
        <end position="22"/>
    </location>
</feature>
<gene>
    <name evidence="2" type="ORF">A3J46_06850</name>
</gene>
<sequence length="105" mass="12141">MKSFGQPKFEQPKKEERPIPSRPKLRYIEKTISLLESDIGPDGREINWKDVYEKVGPWNSGLELSNEIRDVVREYLLSKFPKIKEKIPSIEDLPGPELLNALSYG</sequence>
<feature type="compositionally biased region" description="Basic and acidic residues" evidence="1">
    <location>
        <begin position="10"/>
        <end position="19"/>
    </location>
</feature>
<proteinExistence type="predicted"/>
<dbReference type="EMBL" id="MGJP01000016">
    <property type="protein sequence ID" value="OGN10109.1"/>
    <property type="molecule type" value="Genomic_DNA"/>
</dbReference>
<evidence type="ECO:0000313" key="2">
    <source>
        <dbReference type="EMBL" id="OGN10109.1"/>
    </source>
</evidence>
<dbReference type="Proteomes" id="UP000177167">
    <property type="component" value="Unassembled WGS sequence"/>
</dbReference>
<evidence type="ECO:0000313" key="3">
    <source>
        <dbReference type="Proteomes" id="UP000177167"/>
    </source>
</evidence>
<name>A0A1F8FCW3_9BACT</name>